<protein>
    <submittedName>
        <fullName evidence="2">Hydrolase</fullName>
    </submittedName>
</protein>
<comment type="caution">
    <text evidence="2">The sequence shown here is derived from an EMBL/GenBank/DDBJ whole genome shotgun (WGS) entry which is preliminary data.</text>
</comment>
<reference evidence="2 3" key="1">
    <citation type="submission" date="2020-08" db="EMBL/GenBank/DDBJ databases">
        <title>Description of novel Pseudomonas species.</title>
        <authorList>
            <person name="Duman M."/>
            <person name="Mulet M."/>
            <person name="Altun S."/>
            <person name="Saticioglu I.B."/>
            <person name="Lalucat J."/>
            <person name="Garcia-Valdes E."/>
        </authorList>
    </citation>
    <scope>NUCLEOTIDE SEQUENCE [LARGE SCALE GENOMIC DNA]</scope>
    <source>
        <strain evidence="2 3">P66</strain>
    </source>
</reference>
<dbReference type="SUPFAM" id="SSF52499">
    <property type="entry name" value="Isochorismatase-like hydrolases"/>
    <property type="match status" value="1"/>
</dbReference>
<dbReference type="InterPro" id="IPR053152">
    <property type="entry name" value="Hydrolase_YcaC-like"/>
</dbReference>
<proteinExistence type="predicted"/>
<dbReference type="Gene3D" id="3.40.50.850">
    <property type="entry name" value="Isochorismatase-like"/>
    <property type="match status" value="1"/>
</dbReference>
<name>A0ABS2BTR5_9PSED</name>
<accession>A0ABS2BTR5</accession>
<dbReference type="InterPro" id="IPR000868">
    <property type="entry name" value="Isochorismatase-like_dom"/>
</dbReference>
<dbReference type="Proteomes" id="UP000745663">
    <property type="component" value="Unassembled WGS sequence"/>
</dbReference>
<dbReference type="CDD" id="cd01012">
    <property type="entry name" value="YcaC_related"/>
    <property type="match status" value="1"/>
</dbReference>
<dbReference type="InterPro" id="IPR036380">
    <property type="entry name" value="Isochorismatase-like_sf"/>
</dbReference>
<evidence type="ECO:0000313" key="2">
    <source>
        <dbReference type="EMBL" id="MBM5457027.1"/>
    </source>
</evidence>
<evidence type="ECO:0000313" key="3">
    <source>
        <dbReference type="Proteomes" id="UP000745663"/>
    </source>
</evidence>
<dbReference type="Pfam" id="PF00857">
    <property type="entry name" value="Isochorismatase"/>
    <property type="match status" value="1"/>
</dbReference>
<evidence type="ECO:0000259" key="1">
    <source>
        <dbReference type="Pfam" id="PF00857"/>
    </source>
</evidence>
<dbReference type="GO" id="GO:0016787">
    <property type="term" value="F:hydrolase activity"/>
    <property type="evidence" value="ECO:0007669"/>
    <property type="project" value="UniProtKB-KW"/>
</dbReference>
<dbReference type="RefSeq" id="WP_203481994.1">
    <property type="nucleotide sequence ID" value="NZ_JACOPV010000003.1"/>
</dbReference>
<dbReference type="PANTHER" id="PTHR43559:SF2">
    <property type="entry name" value="HOMOLOG OF SLSA IN STM"/>
    <property type="match status" value="1"/>
</dbReference>
<gene>
    <name evidence="2" type="ORF">H8F21_05500</name>
</gene>
<keyword evidence="3" id="KW-1185">Reference proteome</keyword>
<feature type="domain" description="Isochorismatase-like" evidence="1">
    <location>
        <begin position="23"/>
        <end position="175"/>
    </location>
</feature>
<keyword evidence="2" id="KW-0378">Hydrolase</keyword>
<dbReference type="PANTHER" id="PTHR43559">
    <property type="entry name" value="HYDROLASE YCAC-RELATED"/>
    <property type="match status" value="1"/>
</dbReference>
<sequence length="228" mass="24745">MSTFANVANFNGQVPRIDPDNAAMLLIDHQSGLFQTVKDMPMTELRANAITLAKVASLAKIPVITTASVPQGPNGPLIPEIHEAAPHAKYVARKGEINAWDNEEFVKAVEATGKKQLIIAGTITSVCMAFPSISAVNAGYQVFAVIDASGTYSKMAQEVTLARVMQAGVVPMDTAAVCSEIQRTWNRPDAQQWAEAYSAVFPHYQLLIESYLKAQQVIKENEQLDSAR</sequence>
<dbReference type="EMBL" id="JACOPV010000003">
    <property type="protein sequence ID" value="MBM5457027.1"/>
    <property type="molecule type" value="Genomic_DNA"/>
</dbReference>
<organism evidence="2 3">
    <name type="scientific">Pseudomonas arcuscaelestis</name>
    <dbReference type="NCBI Taxonomy" id="2710591"/>
    <lineage>
        <taxon>Bacteria</taxon>
        <taxon>Pseudomonadati</taxon>
        <taxon>Pseudomonadota</taxon>
        <taxon>Gammaproteobacteria</taxon>
        <taxon>Pseudomonadales</taxon>
        <taxon>Pseudomonadaceae</taxon>
        <taxon>Pseudomonas</taxon>
    </lineage>
</organism>